<accession>A0A1A7NXX1</accession>
<sequence>MNENSIQKTGLTLFNELEILLDESIEKLKREQPDYIIYTANIWIDKQVKCAAINFDSKRNALKLHRISKKWSDEELLENAKLSDTEIAKTFRTRSSLRNYYPADFELSSFLERELTCSLRGWHNTLIKFGKFAFEKIQQELNVESLDFELSINSDEDWYDESWHI</sequence>
<evidence type="ECO:0000313" key="1">
    <source>
        <dbReference type="EMBL" id="OBW94430.1"/>
    </source>
</evidence>
<dbReference type="OrthoDB" id="2112366at2"/>
<gene>
    <name evidence="1" type="ORF">QS62_06105</name>
</gene>
<keyword evidence="2" id="KW-1185">Reference proteome</keyword>
<dbReference type="RefSeq" id="WP_066107449.1">
    <property type="nucleotide sequence ID" value="NZ_JTJL01000025.1"/>
</dbReference>
<evidence type="ECO:0000313" key="2">
    <source>
        <dbReference type="Proteomes" id="UP000092649"/>
    </source>
</evidence>
<protein>
    <submittedName>
        <fullName evidence="1">Uncharacterized protein</fullName>
    </submittedName>
</protein>
<comment type="caution">
    <text evidence="1">The sequence shown here is derived from an EMBL/GenBank/DDBJ whole genome shotgun (WGS) entry which is preliminary data.</text>
</comment>
<proteinExistence type="predicted"/>
<dbReference type="EMBL" id="JTJL01000025">
    <property type="protein sequence ID" value="OBW94430.1"/>
    <property type="molecule type" value="Genomic_DNA"/>
</dbReference>
<reference evidence="1 2" key="1">
    <citation type="submission" date="2014-11" db="EMBL/GenBank/DDBJ databases">
        <title>Pan-genome of Gallibacterium spp.</title>
        <authorList>
            <person name="Kudirkiene E."/>
            <person name="Bojesen A.M."/>
        </authorList>
    </citation>
    <scope>NUCLEOTIDE SEQUENCE [LARGE SCALE GENOMIC DNA]</scope>
    <source>
        <strain evidence="1 2">F150</strain>
    </source>
</reference>
<dbReference type="Proteomes" id="UP000092649">
    <property type="component" value="Unassembled WGS sequence"/>
</dbReference>
<organism evidence="1 2">
    <name type="scientific">Gallibacterium salpingitidis</name>
    <dbReference type="NCBI Taxonomy" id="505341"/>
    <lineage>
        <taxon>Bacteria</taxon>
        <taxon>Pseudomonadati</taxon>
        <taxon>Pseudomonadota</taxon>
        <taxon>Gammaproteobacteria</taxon>
        <taxon>Pasteurellales</taxon>
        <taxon>Pasteurellaceae</taxon>
        <taxon>Gallibacterium</taxon>
    </lineage>
</organism>
<name>A0A1A7NXX1_9PAST</name>
<dbReference type="AlphaFoldDB" id="A0A1A7NXX1"/>